<keyword evidence="3" id="KW-1185">Reference proteome</keyword>
<gene>
    <name evidence="2" type="ORF">CHS0354_036458</name>
</gene>
<dbReference type="EMBL" id="JAEAOA010002130">
    <property type="protein sequence ID" value="KAK3599442.1"/>
    <property type="molecule type" value="Genomic_DNA"/>
</dbReference>
<proteinExistence type="predicted"/>
<evidence type="ECO:0000313" key="2">
    <source>
        <dbReference type="EMBL" id="KAK3599442.1"/>
    </source>
</evidence>
<organism evidence="2 3">
    <name type="scientific">Potamilus streckersoni</name>
    <dbReference type="NCBI Taxonomy" id="2493646"/>
    <lineage>
        <taxon>Eukaryota</taxon>
        <taxon>Metazoa</taxon>
        <taxon>Spiralia</taxon>
        <taxon>Lophotrochozoa</taxon>
        <taxon>Mollusca</taxon>
        <taxon>Bivalvia</taxon>
        <taxon>Autobranchia</taxon>
        <taxon>Heteroconchia</taxon>
        <taxon>Palaeoheterodonta</taxon>
        <taxon>Unionida</taxon>
        <taxon>Unionoidea</taxon>
        <taxon>Unionidae</taxon>
        <taxon>Ambleminae</taxon>
        <taxon>Lampsilini</taxon>
        <taxon>Potamilus</taxon>
    </lineage>
</organism>
<feature type="compositionally biased region" description="Basic and acidic residues" evidence="1">
    <location>
        <begin position="556"/>
        <end position="565"/>
    </location>
</feature>
<dbReference type="AlphaFoldDB" id="A0AAE0SWN3"/>
<reference evidence="2" key="1">
    <citation type="journal article" date="2021" name="Genome Biol. Evol.">
        <title>A High-Quality Reference Genome for a Parasitic Bivalve with Doubly Uniparental Inheritance (Bivalvia: Unionida).</title>
        <authorList>
            <person name="Smith C.H."/>
        </authorList>
    </citation>
    <scope>NUCLEOTIDE SEQUENCE</scope>
    <source>
        <strain evidence="2">CHS0354</strain>
    </source>
</reference>
<feature type="region of interest" description="Disordered" evidence="1">
    <location>
        <begin position="554"/>
        <end position="593"/>
    </location>
</feature>
<reference evidence="2" key="2">
    <citation type="journal article" date="2021" name="Genome Biol. Evol.">
        <title>Developing a high-quality reference genome for a parasitic bivalve with doubly uniparental inheritance (Bivalvia: Unionida).</title>
        <authorList>
            <person name="Smith C.H."/>
        </authorList>
    </citation>
    <scope>NUCLEOTIDE SEQUENCE</scope>
    <source>
        <strain evidence="2">CHS0354</strain>
        <tissue evidence="2">Mantle</tissue>
    </source>
</reference>
<dbReference type="Proteomes" id="UP001195483">
    <property type="component" value="Unassembled WGS sequence"/>
</dbReference>
<feature type="compositionally biased region" description="Polar residues" evidence="1">
    <location>
        <begin position="18"/>
        <end position="32"/>
    </location>
</feature>
<accession>A0AAE0SWN3</accession>
<reference evidence="2" key="3">
    <citation type="submission" date="2023-05" db="EMBL/GenBank/DDBJ databases">
        <authorList>
            <person name="Smith C.H."/>
        </authorList>
    </citation>
    <scope>NUCLEOTIDE SEQUENCE</scope>
    <source>
        <strain evidence="2">CHS0354</strain>
        <tissue evidence="2">Mantle</tissue>
    </source>
</reference>
<feature type="compositionally biased region" description="Low complexity" evidence="1">
    <location>
        <begin position="571"/>
        <end position="580"/>
    </location>
</feature>
<evidence type="ECO:0000313" key="3">
    <source>
        <dbReference type="Proteomes" id="UP001195483"/>
    </source>
</evidence>
<name>A0AAE0SWN3_9BIVA</name>
<feature type="region of interest" description="Disordered" evidence="1">
    <location>
        <begin position="18"/>
        <end position="42"/>
    </location>
</feature>
<protein>
    <submittedName>
        <fullName evidence="2">Uncharacterized protein</fullName>
    </submittedName>
</protein>
<sequence>MRRYQNAHSPWSRGLQFQSTSAKYQHRTNPYSPTAGMLAQQPTGRHTFRRSCKTNSSQYMAESAVATAIFPDDLQESFQQGTLALFSSGQAVKKDVSKRSALMSLSISQNQDRMLEVLSTEPVVETSKWKCSDQDEQIKDDYMFTVFPRIYSRSQWKKRINNLKSIANVNTNKQKLPECADRTESDKVSDELLQDSTKEIEIDISAKHCLINSKSTVSQSKQILSQVNGVSDCKGITNEVKKDMAKHVIFTIKEDNESISKEIDSEVVSSGAWLNTRKYHEPSNINALTYSDNVGHMLESKVSASCARQNASQSVTMHVMVEQDKYTPCLKSEQPNTIHMENKFVSSVDHNEINIMRFQREDRASPVLDGQSEDMFPNTVEENQIPAFLENKSVINKYTISLKHENYISDAAENINDFPFLDEDELIYPSQNICSRRFSLGLVNNSKNGNISNVDIDADDMVYPSQEHSKCQFNKTIFPCQNQIKGESVTGSNFINSEAVVPSGKTQQSQRPNDAKVTIKVIFPCQDQIVNGEPAAGSHFTRDEAVFSLGKRQMVRKAEDSKPPSDEENNQENQQNSSQGNDDDAVPPSQNSDKTKLLKALPDIYKFIVPSLDTYALYDNNENLSLYSEEKTFLHKIKR</sequence>
<comment type="caution">
    <text evidence="2">The sequence shown here is derived from an EMBL/GenBank/DDBJ whole genome shotgun (WGS) entry which is preliminary data.</text>
</comment>
<evidence type="ECO:0000256" key="1">
    <source>
        <dbReference type="SAM" id="MobiDB-lite"/>
    </source>
</evidence>